<feature type="region of interest" description="Disordered" evidence="1">
    <location>
        <begin position="12"/>
        <end position="123"/>
    </location>
</feature>
<gene>
    <name evidence="2" type="ORF">ASIM_LOCUS2543</name>
</gene>
<reference evidence="2 3" key="2">
    <citation type="submission" date="2018-11" db="EMBL/GenBank/DDBJ databases">
        <authorList>
            <consortium name="Pathogen Informatics"/>
        </authorList>
    </citation>
    <scope>NUCLEOTIDE SEQUENCE [LARGE SCALE GENOMIC DNA]</scope>
</reference>
<evidence type="ECO:0000313" key="3">
    <source>
        <dbReference type="Proteomes" id="UP000267096"/>
    </source>
</evidence>
<accession>A0A0M3J560</accession>
<evidence type="ECO:0000256" key="1">
    <source>
        <dbReference type="SAM" id="MobiDB-lite"/>
    </source>
</evidence>
<reference evidence="4" key="1">
    <citation type="submission" date="2017-02" db="UniProtKB">
        <authorList>
            <consortium name="WormBaseParasite"/>
        </authorList>
    </citation>
    <scope>IDENTIFICATION</scope>
</reference>
<dbReference type="WBParaSite" id="ASIM_0000268901-mRNA-1">
    <property type="protein sequence ID" value="ASIM_0000268901-mRNA-1"/>
    <property type="gene ID" value="ASIM_0000268901"/>
</dbReference>
<evidence type="ECO:0000313" key="4">
    <source>
        <dbReference type="WBParaSite" id="ASIM_0000268901-mRNA-1"/>
    </source>
</evidence>
<feature type="compositionally biased region" description="Basic and acidic residues" evidence="1">
    <location>
        <begin position="69"/>
        <end position="87"/>
    </location>
</feature>
<dbReference type="Proteomes" id="UP000267096">
    <property type="component" value="Unassembled WGS sequence"/>
</dbReference>
<dbReference type="EMBL" id="UYRR01003456">
    <property type="protein sequence ID" value="VDK20131.1"/>
    <property type="molecule type" value="Genomic_DNA"/>
</dbReference>
<evidence type="ECO:0000313" key="2">
    <source>
        <dbReference type="EMBL" id="VDK20131.1"/>
    </source>
</evidence>
<proteinExistence type="predicted"/>
<feature type="compositionally biased region" description="Polar residues" evidence="1">
    <location>
        <begin position="89"/>
        <end position="102"/>
    </location>
</feature>
<sequence>MCSFPDPQYFNSLPPHLPAAILPPNGPSVRGQGYQSVSAYTSPPPFNGDAPILSVINEDGNAPRNRRGTTRENQRERHSDQPRRGRNADNYSTNETMNTHNSYGRKKQGGGPRFNQKYAEGDS</sequence>
<dbReference type="AlphaFoldDB" id="A0A0M3J560"/>
<name>A0A0M3J560_ANISI</name>
<protein>
    <submittedName>
        <fullName evidence="4">La-related protein</fullName>
    </submittedName>
</protein>
<keyword evidence="3" id="KW-1185">Reference proteome</keyword>
<organism evidence="4">
    <name type="scientific">Anisakis simplex</name>
    <name type="common">Herring worm</name>
    <dbReference type="NCBI Taxonomy" id="6269"/>
    <lineage>
        <taxon>Eukaryota</taxon>
        <taxon>Metazoa</taxon>
        <taxon>Ecdysozoa</taxon>
        <taxon>Nematoda</taxon>
        <taxon>Chromadorea</taxon>
        <taxon>Rhabditida</taxon>
        <taxon>Spirurina</taxon>
        <taxon>Ascaridomorpha</taxon>
        <taxon>Ascaridoidea</taxon>
        <taxon>Anisakidae</taxon>
        <taxon>Anisakis</taxon>
        <taxon>Anisakis simplex complex</taxon>
    </lineage>
</organism>